<feature type="compositionally biased region" description="Polar residues" evidence="5">
    <location>
        <begin position="1108"/>
        <end position="1125"/>
    </location>
</feature>
<dbReference type="PROSITE" id="PS50853">
    <property type="entry name" value="FN3"/>
    <property type="match status" value="2"/>
</dbReference>
<dbReference type="GO" id="GO:0043005">
    <property type="term" value="C:neuron projection"/>
    <property type="evidence" value="ECO:0007669"/>
    <property type="project" value="TreeGrafter"/>
</dbReference>
<dbReference type="Pfam" id="PF00041">
    <property type="entry name" value="fn3"/>
    <property type="match status" value="2"/>
</dbReference>
<evidence type="ECO:0000256" key="5">
    <source>
        <dbReference type="SAM" id="MobiDB-lite"/>
    </source>
</evidence>
<dbReference type="PROSITE" id="PS50835">
    <property type="entry name" value="IG_LIKE"/>
    <property type="match status" value="3"/>
</dbReference>
<dbReference type="AlphaFoldDB" id="A0AAN9BIP6"/>
<accession>A0AAN9BIP6</accession>
<gene>
    <name evidence="10" type="ORF">V1264_017214</name>
</gene>
<dbReference type="SUPFAM" id="SSF48726">
    <property type="entry name" value="Immunoglobulin"/>
    <property type="match status" value="3"/>
</dbReference>
<feature type="compositionally biased region" description="Basic and acidic residues" evidence="5">
    <location>
        <begin position="802"/>
        <end position="816"/>
    </location>
</feature>
<dbReference type="CDD" id="cd00063">
    <property type="entry name" value="FN3"/>
    <property type="match status" value="2"/>
</dbReference>
<dbReference type="Pfam" id="PF13927">
    <property type="entry name" value="Ig_3"/>
    <property type="match status" value="2"/>
</dbReference>
<evidence type="ECO:0000256" key="2">
    <source>
        <dbReference type="ARBA" id="ARBA00022737"/>
    </source>
</evidence>
<feature type="domain" description="Fibronectin type-III" evidence="9">
    <location>
        <begin position="435"/>
        <end position="532"/>
    </location>
</feature>
<organism evidence="10 11">
    <name type="scientific">Littorina saxatilis</name>
    <dbReference type="NCBI Taxonomy" id="31220"/>
    <lineage>
        <taxon>Eukaryota</taxon>
        <taxon>Metazoa</taxon>
        <taxon>Spiralia</taxon>
        <taxon>Lophotrochozoa</taxon>
        <taxon>Mollusca</taxon>
        <taxon>Gastropoda</taxon>
        <taxon>Caenogastropoda</taxon>
        <taxon>Littorinimorpha</taxon>
        <taxon>Littorinoidea</taxon>
        <taxon>Littorinidae</taxon>
        <taxon>Littorina</taxon>
    </lineage>
</organism>
<keyword evidence="6" id="KW-0812">Transmembrane</keyword>
<keyword evidence="1 7" id="KW-0732">Signal</keyword>
<dbReference type="PANTHER" id="PTHR12231:SF253">
    <property type="entry name" value="DPR-INTERACTING PROTEIN ETA, ISOFORM B-RELATED"/>
    <property type="match status" value="1"/>
</dbReference>
<protein>
    <recommendedName>
        <fullName evidence="12">Protein turtle homolog A-like</fullName>
    </recommendedName>
</protein>
<evidence type="ECO:0000256" key="1">
    <source>
        <dbReference type="ARBA" id="ARBA00022729"/>
    </source>
</evidence>
<evidence type="ECO:0000256" key="7">
    <source>
        <dbReference type="SAM" id="SignalP"/>
    </source>
</evidence>
<reference evidence="10 11" key="1">
    <citation type="submission" date="2024-02" db="EMBL/GenBank/DDBJ databases">
        <title>Chromosome-scale genome assembly of the rough periwinkle Littorina saxatilis.</title>
        <authorList>
            <person name="De Jode A."/>
            <person name="Faria R."/>
            <person name="Formenti G."/>
            <person name="Sims Y."/>
            <person name="Smith T.P."/>
            <person name="Tracey A."/>
            <person name="Wood J.M.D."/>
            <person name="Zagrodzka Z.B."/>
            <person name="Johannesson K."/>
            <person name="Butlin R.K."/>
            <person name="Leder E.H."/>
        </authorList>
    </citation>
    <scope>NUCLEOTIDE SEQUENCE [LARGE SCALE GENOMIC DNA]</scope>
    <source>
        <strain evidence="10">Snail1</strain>
        <tissue evidence="10">Muscle</tissue>
    </source>
</reference>
<feature type="domain" description="Fibronectin type-III" evidence="9">
    <location>
        <begin position="312"/>
        <end position="404"/>
    </location>
</feature>
<proteinExistence type="predicted"/>
<feature type="compositionally biased region" description="Polar residues" evidence="5">
    <location>
        <begin position="1214"/>
        <end position="1239"/>
    </location>
</feature>
<feature type="compositionally biased region" description="Basic and acidic residues" evidence="5">
    <location>
        <begin position="1036"/>
        <end position="1058"/>
    </location>
</feature>
<dbReference type="InterPro" id="IPR003598">
    <property type="entry name" value="Ig_sub2"/>
</dbReference>
<dbReference type="SMART" id="SM00409">
    <property type="entry name" value="IG"/>
    <property type="match status" value="3"/>
</dbReference>
<dbReference type="FunFam" id="2.60.40.10:FF:000032">
    <property type="entry name" value="palladin isoform X1"/>
    <property type="match status" value="1"/>
</dbReference>
<dbReference type="InterPro" id="IPR036116">
    <property type="entry name" value="FN3_sf"/>
</dbReference>
<feature type="signal peptide" evidence="7">
    <location>
        <begin position="1"/>
        <end position="24"/>
    </location>
</feature>
<feature type="transmembrane region" description="Helical" evidence="6">
    <location>
        <begin position="552"/>
        <end position="576"/>
    </location>
</feature>
<feature type="compositionally biased region" description="Basic and acidic residues" evidence="5">
    <location>
        <begin position="1001"/>
        <end position="1011"/>
    </location>
</feature>
<dbReference type="Gene3D" id="2.60.40.10">
    <property type="entry name" value="Immunoglobulins"/>
    <property type="match status" value="5"/>
</dbReference>
<dbReference type="InterPro" id="IPR013098">
    <property type="entry name" value="Ig_I-set"/>
</dbReference>
<feature type="domain" description="Ig-like" evidence="8">
    <location>
        <begin position="126"/>
        <end position="214"/>
    </location>
</feature>
<dbReference type="InterPro" id="IPR036179">
    <property type="entry name" value="Ig-like_dom_sf"/>
</dbReference>
<dbReference type="Pfam" id="PF07679">
    <property type="entry name" value="I-set"/>
    <property type="match status" value="1"/>
</dbReference>
<evidence type="ECO:0008006" key="12">
    <source>
        <dbReference type="Google" id="ProtNLM"/>
    </source>
</evidence>
<evidence type="ECO:0000313" key="10">
    <source>
        <dbReference type="EMBL" id="KAK7105891.1"/>
    </source>
</evidence>
<keyword evidence="3" id="KW-1015">Disulfide bond</keyword>
<feature type="compositionally biased region" description="Polar residues" evidence="5">
    <location>
        <begin position="940"/>
        <end position="954"/>
    </location>
</feature>
<dbReference type="PANTHER" id="PTHR12231">
    <property type="entry name" value="CTX-RELATED TYPE I TRANSMEMBRANE PROTEIN"/>
    <property type="match status" value="1"/>
</dbReference>
<feature type="chain" id="PRO_5043027293" description="Protein turtle homolog A-like" evidence="7">
    <location>
        <begin position="25"/>
        <end position="1249"/>
    </location>
</feature>
<evidence type="ECO:0000259" key="9">
    <source>
        <dbReference type="PROSITE" id="PS50853"/>
    </source>
</evidence>
<feature type="compositionally biased region" description="Polar residues" evidence="5">
    <location>
        <begin position="1082"/>
        <end position="1100"/>
    </location>
</feature>
<dbReference type="InterPro" id="IPR013783">
    <property type="entry name" value="Ig-like_fold"/>
</dbReference>
<feature type="region of interest" description="Disordered" evidence="5">
    <location>
        <begin position="1170"/>
        <end position="1249"/>
    </location>
</feature>
<dbReference type="EMBL" id="JBAMIC010000007">
    <property type="protein sequence ID" value="KAK7105891.1"/>
    <property type="molecule type" value="Genomic_DNA"/>
</dbReference>
<dbReference type="InterPro" id="IPR003961">
    <property type="entry name" value="FN3_dom"/>
</dbReference>
<name>A0AAN9BIP6_9CAEN</name>
<evidence type="ECO:0000259" key="8">
    <source>
        <dbReference type="PROSITE" id="PS50835"/>
    </source>
</evidence>
<feature type="compositionally biased region" description="Pro residues" evidence="5">
    <location>
        <begin position="774"/>
        <end position="785"/>
    </location>
</feature>
<evidence type="ECO:0000256" key="3">
    <source>
        <dbReference type="ARBA" id="ARBA00023157"/>
    </source>
</evidence>
<feature type="domain" description="Ig-like" evidence="8">
    <location>
        <begin position="32"/>
        <end position="123"/>
    </location>
</feature>
<feature type="region of interest" description="Disordered" evidence="5">
    <location>
        <begin position="579"/>
        <end position="1139"/>
    </location>
</feature>
<feature type="domain" description="Ig-like" evidence="8">
    <location>
        <begin position="221"/>
        <end position="307"/>
    </location>
</feature>
<keyword evidence="6" id="KW-1133">Transmembrane helix</keyword>
<evidence type="ECO:0000256" key="4">
    <source>
        <dbReference type="ARBA" id="ARBA00023319"/>
    </source>
</evidence>
<dbReference type="SUPFAM" id="SSF49265">
    <property type="entry name" value="Fibronectin type III"/>
    <property type="match status" value="1"/>
</dbReference>
<dbReference type="SMART" id="SM00060">
    <property type="entry name" value="FN3"/>
    <property type="match status" value="2"/>
</dbReference>
<feature type="compositionally biased region" description="Basic and acidic residues" evidence="5">
    <location>
        <begin position="731"/>
        <end position="740"/>
    </location>
</feature>
<keyword evidence="11" id="KW-1185">Reference proteome</keyword>
<dbReference type="InterPro" id="IPR007110">
    <property type="entry name" value="Ig-like_dom"/>
</dbReference>
<keyword evidence="6" id="KW-0472">Membrane</keyword>
<dbReference type="InterPro" id="IPR051170">
    <property type="entry name" value="Neural/epithelial_adhesion"/>
</dbReference>
<keyword evidence="2" id="KW-0677">Repeat</keyword>
<dbReference type="Proteomes" id="UP001374579">
    <property type="component" value="Unassembled WGS sequence"/>
</dbReference>
<sequence length="1249" mass="138057">MRWALHYPWVVLTMEVCLWGITDQQTTTTGGPYIMNGPKNMTAVEGQRVLFNCGAEAFPDNITYYWYKDGTDVRMLPVFNKRLTLTEGKLLLTGVVKEDMGWYTCRPSNGIGQDEASAYLNVTYLPRVIVEKMPVQVRWAKGFMEKLDCPVDANPPMTDTMWTKGQSTLDSSGRIDILLNGSLLVSNVKEEDAGTYFCTPVSALGSGQISPNVQVIVRDPPYFTLRPDPLYSKLVGQSLLMPCAASGTPTPSIMWKKVGGVIDLSSPRIRQDGGNLSISSTTKMDHGKYECVASNTIATIVESTEVKILNTTPHAPYNVTVIPGLFQADITWSPADDGGKPQFYMLWFRQVGGQWNQLTIPGPSTSFTMYNLQPDTEYEFMVLSRNELGNGSFSKSVKASTLGYNPDLVTALPMDENGEPYIPNVTRPLGPLPTQPRNVSTTLRNGNNVLITWLPPVNSPVPVFWYDVDYRSPPGSNNVWSRYNGHVMHTSPTRMELEGLEPGLYEIRVVAYGVLAYMSSSSVVVDIPAAPPSRSSPSNTDSSSDGRLIPDAMIGGIVGGVLFLLVAVLLTTMAIIHSRRKDSKSRNGATNYADVSYGKPEDVNSKIQQAPPKRDRWQQNGGGDIVTSLGNTDSIFFLPQPRDPHMTSDPNSTLGRDPRRRYDLDPVYQNDPSYQVTRSPPARPVYVERDPFPGSVRGPHTPLSYQGSQPLIVNDQEPLVSSMPRPRSRSHPSERSHRYPSDPYDPRSPLPRQGELGYPEYPYRYPRESDYPYPRLPPSQPPPPYRSSGGSGGSDYPPKPARVYDRPQRDSDRRGPDGPQRPLRGYDGPMRGEEEPHRSPGYVGPQRGGYDGPFQSFQSDDDDVFPPGSHPSAPPLSGRPGSLPRHSSMKPGLQTYLTEEEPPAFTVGDISSVLDPPQDQSTLPHHSHPHSSLPPPRRSWQPSQESSRSNQPPSYSVDVSGEGRSPPAGLGDKPLARVWPSPKTADDSSDSSGRPLGYTRDQLHDVVDRLRHAPRSRSAPGDRYLDVSAQGSVKGSGRDLHSPYRREGSEPPPGERGRQSPAALPHGYPPSHAPLGQRYPEDSTSSGIGSRNTSQSTSGSLRPRPKPSGNSLSSLLTPQESSLADSSHPYLDPYNSLRRDTSADENYEFDHLPALEDDILDDLQRYSRLAGAGNRGQVPPGEVMRELYPKPRRQSQYANANERFQKLREEFHQYRQQQESNSPPYSGPPQRSTPPSQQEPLYPMDSEML</sequence>
<evidence type="ECO:0000256" key="6">
    <source>
        <dbReference type="SAM" id="Phobius"/>
    </source>
</evidence>
<dbReference type="SMART" id="SM00408">
    <property type="entry name" value="IGc2"/>
    <property type="match status" value="3"/>
</dbReference>
<feature type="compositionally biased region" description="Basic and acidic residues" evidence="5">
    <location>
        <begin position="1203"/>
        <end position="1213"/>
    </location>
</feature>
<keyword evidence="4" id="KW-0393">Immunoglobulin domain</keyword>
<evidence type="ECO:0000313" key="11">
    <source>
        <dbReference type="Proteomes" id="UP001374579"/>
    </source>
</evidence>
<comment type="caution">
    <text evidence="10">The sequence shown here is derived from an EMBL/GenBank/DDBJ whole genome shotgun (WGS) entry which is preliminary data.</text>
</comment>
<dbReference type="InterPro" id="IPR003599">
    <property type="entry name" value="Ig_sub"/>
</dbReference>